<dbReference type="AlphaFoldDB" id="A0A9D4GWZ1"/>
<evidence type="ECO:0000313" key="1">
    <source>
        <dbReference type="EMBL" id="KAH3821432.1"/>
    </source>
</evidence>
<dbReference type="Proteomes" id="UP000828390">
    <property type="component" value="Unassembled WGS sequence"/>
</dbReference>
<comment type="caution">
    <text evidence="1">The sequence shown here is derived from an EMBL/GenBank/DDBJ whole genome shotgun (WGS) entry which is preliminary data.</text>
</comment>
<accession>A0A9D4GWZ1</accession>
<reference evidence="1" key="2">
    <citation type="submission" date="2020-11" db="EMBL/GenBank/DDBJ databases">
        <authorList>
            <person name="McCartney M.A."/>
            <person name="Auch B."/>
            <person name="Kono T."/>
            <person name="Mallez S."/>
            <person name="Becker A."/>
            <person name="Gohl D.M."/>
            <person name="Silverstein K.A.T."/>
            <person name="Koren S."/>
            <person name="Bechman K.B."/>
            <person name="Herman A."/>
            <person name="Abrahante J.E."/>
            <person name="Garbe J."/>
        </authorList>
    </citation>
    <scope>NUCLEOTIDE SEQUENCE</scope>
    <source>
        <strain evidence="1">Duluth1</strain>
        <tissue evidence="1">Whole animal</tissue>
    </source>
</reference>
<reference evidence="1" key="1">
    <citation type="journal article" date="2019" name="bioRxiv">
        <title>The Genome of the Zebra Mussel, Dreissena polymorpha: A Resource for Invasive Species Research.</title>
        <authorList>
            <person name="McCartney M.A."/>
            <person name="Auch B."/>
            <person name="Kono T."/>
            <person name="Mallez S."/>
            <person name="Zhang Y."/>
            <person name="Obille A."/>
            <person name="Becker A."/>
            <person name="Abrahante J.E."/>
            <person name="Garbe J."/>
            <person name="Badalamenti J.P."/>
            <person name="Herman A."/>
            <person name="Mangelson H."/>
            <person name="Liachko I."/>
            <person name="Sullivan S."/>
            <person name="Sone E.D."/>
            <person name="Koren S."/>
            <person name="Silverstein K.A.T."/>
            <person name="Beckman K.B."/>
            <person name="Gohl D.M."/>
        </authorList>
    </citation>
    <scope>NUCLEOTIDE SEQUENCE</scope>
    <source>
        <strain evidence="1">Duluth1</strain>
        <tissue evidence="1">Whole animal</tissue>
    </source>
</reference>
<name>A0A9D4GWZ1_DREPO</name>
<proteinExistence type="predicted"/>
<protein>
    <submittedName>
        <fullName evidence="1">Uncharacterized protein</fullName>
    </submittedName>
</protein>
<organism evidence="1 2">
    <name type="scientific">Dreissena polymorpha</name>
    <name type="common">Zebra mussel</name>
    <name type="synonym">Mytilus polymorpha</name>
    <dbReference type="NCBI Taxonomy" id="45954"/>
    <lineage>
        <taxon>Eukaryota</taxon>
        <taxon>Metazoa</taxon>
        <taxon>Spiralia</taxon>
        <taxon>Lophotrochozoa</taxon>
        <taxon>Mollusca</taxon>
        <taxon>Bivalvia</taxon>
        <taxon>Autobranchia</taxon>
        <taxon>Heteroconchia</taxon>
        <taxon>Euheterodonta</taxon>
        <taxon>Imparidentia</taxon>
        <taxon>Neoheterodontei</taxon>
        <taxon>Myida</taxon>
        <taxon>Dreissenoidea</taxon>
        <taxon>Dreissenidae</taxon>
        <taxon>Dreissena</taxon>
    </lineage>
</organism>
<sequence length="60" mass="6660">MRYLPVAGMWCTTPSKITSPANCFVHGAFPLNVFSVNHRISAGIFNISILMFTTPYFHGP</sequence>
<keyword evidence="2" id="KW-1185">Reference proteome</keyword>
<evidence type="ECO:0000313" key="2">
    <source>
        <dbReference type="Proteomes" id="UP000828390"/>
    </source>
</evidence>
<gene>
    <name evidence="1" type="ORF">DPMN_123196</name>
</gene>
<dbReference type="EMBL" id="JAIWYP010000005">
    <property type="protein sequence ID" value="KAH3821432.1"/>
    <property type="molecule type" value="Genomic_DNA"/>
</dbReference>